<dbReference type="OrthoDB" id="9763290at2"/>
<name>D8IUF2_HERSS</name>
<reference evidence="11 12" key="1">
    <citation type="submission" date="2010-04" db="EMBL/GenBank/DDBJ databases">
        <title>The genome of Herbaspirillum seropedicae SmR1, an endophytic, nitrogen-fixing, plant-growth promoting beta-Proteobacteria.</title>
        <authorList>
            <person name="Pedrosa F.O."/>
            <person name="Monteiro R.A."/>
            <person name="Wassem R."/>
            <person name="Cruz L.M."/>
            <person name="Ayub R.A."/>
            <person name="Colauto N.B."/>
            <person name="Fernandez M.A."/>
            <person name="Fungaro M.H.P."/>
            <person name="Grisard E.C."/>
            <person name="Hungria M."/>
            <person name="Madeira H.M.F."/>
            <person name="Nodari R.O."/>
            <person name="Osaku C.A."/>
            <person name="Petzl-Erler M.L."/>
            <person name="Terenzi H."/>
            <person name="Vieira L.G.E."/>
            <person name="Almeida M.I.M."/>
            <person name="Alves L.R."/>
            <person name="Arantes O.M.N."/>
            <person name="Balsanelli E."/>
            <person name="Barcellos F.G."/>
            <person name="Baura V.A."/>
            <person name="Binde D.R."/>
            <person name="Campo R.J."/>
            <person name="Chubatsu L.S."/>
            <person name="Chueire L.M.O."/>
            <person name="Ciferri R.R."/>
            <person name="Correa L.C."/>
            <person name="da Conceicao Silva J.L."/>
            <person name="Dabul A.N.G."/>
            <person name="Dambros B.P."/>
            <person name="Faoro H."/>
            <person name="Favetti A."/>
            <person name="Friedermann G."/>
            <person name="Furlaneto M.C."/>
            <person name="Gasques L.S."/>
            <person name="Gimenes C.C.T."/>
            <person name="Gioppo N.M.R."/>
            <person name="Glienke-Blanco C."/>
            <person name="Godoy L.P."/>
            <person name="Guerra M.P."/>
            <person name="Karp S."/>
            <person name="Kava-Cordeiro V."/>
            <person name="Margarido V.P."/>
            <person name="Mathioni S.M."/>
            <person name="Menck-Soares M.A."/>
            <person name="Murace N.K."/>
            <person name="Nicolas M.F."/>
            <person name="Oliveira C.E.C."/>
            <person name="Pagnan N.A.B."/>
            <person name="Pamphile J.A."/>
            <person name="Patussi E.V."/>
            <person name="Pereira L.F.P."/>
            <person name="Pereira-Ferrari L."/>
            <person name="Pinto F.G.S."/>
            <person name="Precoma C."/>
            <person name="Prioli A.J."/>
            <person name="Prioli S.M.A.P."/>
            <person name="Raittz R.T."/>
            <person name="Ramos H.J.O."/>
            <person name="Ribeiro E.M.S.F."/>
            <person name="Rigo L.U."/>
            <person name="Rocha C.L.M.S.C."/>
            <person name="Rocha S.N."/>
            <person name="Santos K."/>
            <person name="Satori D."/>
            <person name="Silva A.G."/>
            <person name="Simao R.C.G."/>
            <person name="Soares M.A.M."/>
            <person name="Souza E.M."/>
            <person name="Steffens M.B.R."/>
            <person name="Steindel M."/>
            <person name="Tadra-Sfeir M.Z."/>
            <person name="Takahashi E.K."/>
            <person name="Torres R.A."/>
            <person name="Valle J.S."/>
            <person name="Vernal J.I."/>
            <person name="Vilas-Boas L.A."/>
            <person name="Watanabe M.A.E."/>
            <person name="Weiss V.A."/>
            <person name="Yates M.A."/>
            <person name="Souza E.M."/>
        </authorList>
    </citation>
    <scope>NUCLEOTIDE SEQUENCE [LARGE SCALE GENOMIC DNA]</scope>
    <source>
        <strain evidence="11 12">SmR1</strain>
    </source>
</reference>
<dbReference type="SUPFAM" id="SSF56235">
    <property type="entry name" value="N-terminal nucleophile aminohydrolases (Ntn hydrolases)"/>
    <property type="match status" value="1"/>
</dbReference>
<dbReference type="EC" id="6.3.5.4" evidence="3"/>
<dbReference type="GO" id="GO:0005524">
    <property type="term" value="F:ATP binding"/>
    <property type="evidence" value="ECO:0007669"/>
    <property type="project" value="UniProtKB-KW"/>
</dbReference>
<evidence type="ECO:0000256" key="6">
    <source>
        <dbReference type="ARBA" id="ARBA00022962"/>
    </source>
</evidence>
<dbReference type="HOGENOM" id="CLU_014658_3_3_4"/>
<dbReference type="Pfam" id="PF00733">
    <property type="entry name" value="Asn_synthase"/>
    <property type="match status" value="1"/>
</dbReference>
<dbReference type="CDD" id="cd00712">
    <property type="entry name" value="AsnB"/>
    <property type="match status" value="1"/>
</dbReference>
<feature type="active site" description="For GATase activity" evidence="8">
    <location>
        <position position="2"/>
    </location>
</feature>
<dbReference type="PANTHER" id="PTHR43284">
    <property type="entry name" value="ASPARAGINE SYNTHETASE (GLUTAMINE-HYDROLYZING)"/>
    <property type="match status" value="1"/>
</dbReference>
<dbReference type="RefSeq" id="WP_013236141.1">
    <property type="nucleotide sequence ID" value="NC_014323.1"/>
</dbReference>
<dbReference type="GO" id="GO:0006529">
    <property type="term" value="P:asparagine biosynthetic process"/>
    <property type="evidence" value="ECO:0007669"/>
    <property type="project" value="UniProtKB-KW"/>
</dbReference>
<feature type="domain" description="Glutamine amidotransferase type-2" evidence="10">
    <location>
        <begin position="2"/>
        <end position="218"/>
    </location>
</feature>
<keyword evidence="12" id="KW-1185">Reference proteome</keyword>
<dbReference type="eggNOG" id="COG0367">
    <property type="taxonomic scope" value="Bacteria"/>
</dbReference>
<dbReference type="GeneID" id="29392623"/>
<dbReference type="CDD" id="cd01991">
    <property type="entry name" value="Asn_synthase_B_C"/>
    <property type="match status" value="1"/>
</dbReference>
<dbReference type="AlphaFoldDB" id="D8IUF2"/>
<evidence type="ECO:0000256" key="9">
    <source>
        <dbReference type="PIRSR" id="PIRSR001589-2"/>
    </source>
</evidence>
<comment type="similarity">
    <text evidence="2">Belongs to the asparagine synthetase family.</text>
</comment>
<dbReference type="InterPro" id="IPR029055">
    <property type="entry name" value="Ntn_hydrolases_N"/>
</dbReference>
<dbReference type="PANTHER" id="PTHR43284:SF1">
    <property type="entry name" value="ASPARAGINE SYNTHETASE"/>
    <property type="match status" value="1"/>
</dbReference>
<evidence type="ECO:0000313" key="12">
    <source>
        <dbReference type="Proteomes" id="UP000000329"/>
    </source>
</evidence>
<dbReference type="InterPro" id="IPR033738">
    <property type="entry name" value="AsnB_N"/>
</dbReference>
<dbReference type="Pfam" id="PF13522">
    <property type="entry name" value="GATase_6"/>
    <property type="match status" value="1"/>
</dbReference>
<dbReference type="InterPro" id="IPR014729">
    <property type="entry name" value="Rossmann-like_a/b/a_fold"/>
</dbReference>
<accession>D8IUF2</accession>
<dbReference type="InterPro" id="IPR001962">
    <property type="entry name" value="Asn_synthase"/>
</dbReference>
<dbReference type="SUPFAM" id="SSF52402">
    <property type="entry name" value="Adenine nucleotide alpha hydrolases-like"/>
    <property type="match status" value="1"/>
</dbReference>
<sequence>MCGIAGSFWKNSDLQSNIRMERALQIMRERGPNHQDYHRHDTAGGSALLGQTRLSVIDLSEQASQPMYSPDGRYGLIFNGEIYNYIELREELARAGRNFHTQSDTEVLLAAWEAWGEAALRRLTGMFAFAVFDFQLRTCTLVRDAFGIKPLFYASTGEGFYFASDTRAMRALAPCSPALNWQRAYDYLVHGEYDFGNETFFSEFSSLSPGHMIEVPLDQARTMLPRCWWKPSIIKDSTSSFEEASMQLRELLLESVKLHLRSDVPLGAALSGGIDSSVIVCAMRQIEPDLPIHTFSFVASESAVSEEHWVDLVNKHVGAIAHKVHVTPEELAHDLESLIDTQGEPFGSTSIYAQYRVFKLAQQNGVTVTLDGQGADEMMGGYNGYPGQRMLSLLDKGAYVQALTFLRNWAAWPGRSPIEGLKRLVGAGSSGQFNSILRRLNGMQNIPDWIRPGPLREAGVRLSYPQAQPIAPDHGRRMMAFLAQSLTERGLLGLLRHGDRNSMRFSVESRVPFLTTGLVEFMLRQPEEYLVSPSGETKALLRASMRGIVPDAVLDRRDKIGFATPEKAWMFSMADTVRQWLADDTGLPFLDQAAICEHFEQILAGKRPYTWQVWRWINFIRWYKGLN</sequence>
<dbReference type="PROSITE" id="PS51278">
    <property type="entry name" value="GATASE_TYPE_2"/>
    <property type="match status" value="1"/>
</dbReference>
<dbReference type="NCBIfam" id="TIGR01536">
    <property type="entry name" value="asn_synth_AEB"/>
    <property type="match status" value="1"/>
</dbReference>
<dbReference type="KEGG" id="hse:Hsero_4215"/>
<keyword evidence="8" id="KW-0061">Asparagine biosynthesis</keyword>
<evidence type="ECO:0000256" key="1">
    <source>
        <dbReference type="ARBA" id="ARBA00005187"/>
    </source>
</evidence>
<evidence type="ECO:0000256" key="5">
    <source>
        <dbReference type="ARBA" id="ARBA00022840"/>
    </source>
</evidence>
<evidence type="ECO:0000313" key="11">
    <source>
        <dbReference type="EMBL" id="ADJ65684.1"/>
    </source>
</evidence>
<comment type="pathway">
    <text evidence="1">Amino-acid biosynthesis; L-asparagine biosynthesis; L-asparagine from L-aspartate (L-Gln route): step 1/1.</text>
</comment>
<gene>
    <name evidence="11" type="primary">asnB</name>
    <name evidence="11" type="ordered locus">Hsero_4215</name>
</gene>
<evidence type="ECO:0000256" key="2">
    <source>
        <dbReference type="ARBA" id="ARBA00005752"/>
    </source>
</evidence>
<dbReference type="Proteomes" id="UP000000329">
    <property type="component" value="Chromosome"/>
</dbReference>
<keyword evidence="4 9" id="KW-0547">Nucleotide-binding</keyword>
<dbReference type="PIRSF" id="PIRSF001589">
    <property type="entry name" value="Asn_synthetase_glu-h"/>
    <property type="match status" value="1"/>
</dbReference>
<dbReference type="GO" id="GO:0004066">
    <property type="term" value="F:asparagine synthase (glutamine-hydrolyzing) activity"/>
    <property type="evidence" value="ECO:0007669"/>
    <property type="project" value="UniProtKB-EC"/>
</dbReference>
<keyword evidence="5 9" id="KW-0067">ATP-binding</keyword>
<evidence type="ECO:0000256" key="8">
    <source>
        <dbReference type="PIRSR" id="PIRSR001589-1"/>
    </source>
</evidence>
<proteinExistence type="inferred from homology"/>
<dbReference type="InterPro" id="IPR051786">
    <property type="entry name" value="ASN_synthetase/amidase"/>
</dbReference>
<organism evidence="11 12">
    <name type="scientific">Herbaspirillum seropedicae (strain SmR1)</name>
    <dbReference type="NCBI Taxonomy" id="757424"/>
    <lineage>
        <taxon>Bacteria</taxon>
        <taxon>Pseudomonadati</taxon>
        <taxon>Pseudomonadota</taxon>
        <taxon>Betaproteobacteria</taxon>
        <taxon>Burkholderiales</taxon>
        <taxon>Oxalobacteraceae</taxon>
        <taxon>Herbaspirillum</taxon>
    </lineage>
</organism>
<evidence type="ECO:0000259" key="10">
    <source>
        <dbReference type="PROSITE" id="PS51278"/>
    </source>
</evidence>
<dbReference type="GO" id="GO:0005829">
    <property type="term" value="C:cytosol"/>
    <property type="evidence" value="ECO:0007669"/>
    <property type="project" value="TreeGrafter"/>
</dbReference>
<feature type="binding site" evidence="9">
    <location>
        <position position="104"/>
    </location>
    <ligand>
        <name>L-glutamine</name>
        <dbReference type="ChEBI" id="CHEBI:58359"/>
    </ligand>
</feature>
<dbReference type="EMBL" id="CP002039">
    <property type="protein sequence ID" value="ADJ65684.1"/>
    <property type="molecule type" value="Genomic_DNA"/>
</dbReference>
<dbReference type="Gene3D" id="3.60.20.10">
    <property type="entry name" value="Glutamine Phosphoribosylpyrophosphate, subunit 1, domain 1"/>
    <property type="match status" value="1"/>
</dbReference>
<dbReference type="InterPro" id="IPR017932">
    <property type="entry name" value="GATase_2_dom"/>
</dbReference>
<evidence type="ECO:0000256" key="3">
    <source>
        <dbReference type="ARBA" id="ARBA00012737"/>
    </source>
</evidence>
<protein>
    <recommendedName>
        <fullName evidence="3">asparagine synthase (glutamine-hydrolyzing)</fullName>
        <ecNumber evidence="3">6.3.5.4</ecNumber>
    </recommendedName>
</protein>
<keyword evidence="6 8" id="KW-0315">Glutamine amidotransferase</keyword>
<evidence type="ECO:0000256" key="4">
    <source>
        <dbReference type="ARBA" id="ARBA00022741"/>
    </source>
</evidence>
<dbReference type="Gene3D" id="3.40.50.620">
    <property type="entry name" value="HUPs"/>
    <property type="match status" value="1"/>
</dbReference>
<dbReference type="InterPro" id="IPR006426">
    <property type="entry name" value="Asn_synth_AEB"/>
</dbReference>
<keyword evidence="8" id="KW-0028">Amino-acid biosynthesis</keyword>
<evidence type="ECO:0000256" key="7">
    <source>
        <dbReference type="ARBA" id="ARBA00048741"/>
    </source>
</evidence>
<comment type="catalytic activity">
    <reaction evidence="7">
        <text>L-aspartate + L-glutamine + ATP + H2O = L-asparagine + L-glutamate + AMP + diphosphate + H(+)</text>
        <dbReference type="Rhea" id="RHEA:12228"/>
        <dbReference type="ChEBI" id="CHEBI:15377"/>
        <dbReference type="ChEBI" id="CHEBI:15378"/>
        <dbReference type="ChEBI" id="CHEBI:29985"/>
        <dbReference type="ChEBI" id="CHEBI:29991"/>
        <dbReference type="ChEBI" id="CHEBI:30616"/>
        <dbReference type="ChEBI" id="CHEBI:33019"/>
        <dbReference type="ChEBI" id="CHEBI:58048"/>
        <dbReference type="ChEBI" id="CHEBI:58359"/>
        <dbReference type="ChEBI" id="CHEBI:456215"/>
        <dbReference type="EC" id="6.3.5.4"/>
    </reaction>
</comment>
<dbReference type="STRING" id="757424.Hsero_4215"/>
<keyword evidence="11" id="KW-0436">Ligase</keyword>